<protein>
    <submittedName>
        <fullName evidence="1">Uncharacterized protein</fullName>
    </submittedName>
</protein>
<reference evidence="1 2" key="1">
    <citation type="submission" date="2016-01" db="EMBL/GenBank/DDBJ databases">
        <title>Draft Genome Sequences of Seven Thermophilic Sporeformers Isolated from Foods.</title>
        <authorList>
            <person name="Berendsen E.M."/>
            <person name="Wells-Bennik M.H."/>
            <person name="Krawcyk A.O."/>
            <person name="De Jong A."/>
            <person name="Holsappel S."/>
            <person name="Eijlander R.T."/>
            <person name="Kuipers O.P."/>
        </authorList>
    </citation>
    <scope>NUCLEOTIDE SEQUENCE [LARGE SCALE GENOMIC DNA]</scope>
    <source>
        <strain evidence="1 2">B4110</strain>
    </source>
</reference>
<name>A0A150MBC7_9BACL</name>
<dbReference type="EMBL" id="LQYW01000187">
    <property type="protein sequence ID" value="KYD21867.1"/>
    <property type="molecule type" value="Genomic_DNA"/>
</dbReference>
<proteinExistence type="predicted"/>
<gene>
    <name evidence="1" type="ORF">B4110_0194</name>
</gene>
<sequence length="60" mass="6920">MVSREVTGFDPEVFNRRVYDYEEGSVYNLKVTNGKYYPRSKWAGESGAVYANGLTYIENQ</sequence>
<comment type="caution">
    <text evidence="1">The sequence shown here is derived from an EMBL/GenBank/DDBJ whole genome shotgun (WGS) entry which is preliminary data.</text>
</comment>
<dbReference type="AlphaFoldDB" id="A0A150MBC7"/>
<organism evidence="1 2">
    <name type="scientific">Parageobacillus toebii</name>
    <dbReference type="NCBI Taxonomy" id="153151"/>
    <lineage>
        <taxon>Bacteria</taxon>
        <taxon>Bacillati</taxon>
        <taxon>Bacillota</taxon>
        <taxon>Bacilli</taxon>
        <taxon>Bacillales</taxon>
        <taxon>Anoxybacillaceae</taxon>
        <taxon>Parageobacillus</taxon>
    </lineage>
</organism>
<accession>A0A150MBC7</accession>
<evidence type="ECO:0000313" key="2">
    <source>
        <dbReference type="Proteomes" id="UP000075324"/>
    </source>
</evidence>
<evidence type="ECO:0000313" key="1">
    <source>
        <dbReference type="EMBL" id="KYD21867.1"/>
    </source>
</evidence>
<dbReference type="Proteomes" id="UP000075324">
    <property type="component" value="Unassembled WGS sequence"/>
</dbReference>
<dbReference type="PATRIC" id="fig|153151.4.peg.2341"/>